<dbReference type="GO" id="GO:0000049">
    <property type="term" value="F:tRNA binding"/>
    <property type="evidence" value="ECO:0007669"/>
    <property type="project" value="InterPro"/>
</dbReference>
<dbReference type="GO" id="GO:0005829">
    <property type="term" value="C:cytosol"/>
    <property type="evidence" value="ECO:0007669"/>
    <property type="project" value="TreeGrafter"/>
</dbReference>
<dbReference type="EC" id="3.6.5.3" evidence="1"/>
<name>C7DGB8_MICA2</name>
<dbReference type="InterPro" id="IPR015256">
    <property type="entry name" value="eIF2g_C"/>
</dbReference>
<dbReference type="EMBL" id="GG697237">
    <property type="protein sequence ID" value="EET90446.1"/>
    <property type="molecule type" value="Genomic_DNA"/>
</dbReference>
<dbReference type="Pfam" id="PF09173">
    <property type="entry name" value="eIF2_C"/>
    <property type="match status" value="1"/>
</dbReference>
<evidence type="ECO:0000256" key="4">
    <source>
        <dbReference type="ARBA" id="ARBA00022801"/>
    </source>
</evidence>
<dbReference type="GO" id="GO:0005525">
    <property type="term" value="F:GTP binding"/>
    <property type="evidence" value="ECO:0007669"/>
    <property type="project" value="UniProtKB-KW"/>
</dbReference>
<dbReference type="NCBIfam" id="NF003077">
    <property type="entry name" value="PRK04000.1"/>
    <property type="match status" value="1"/>
</dbReference>
<dbReference type="GO" id="GO:0001731">
    <property type="term" value="P:formation of translation preinitiation complex"/>
    <property type="evidence" value="ECO:0007669"/>
    <property type="project" value="TreeGrafter"/>
</dbReference>
<dbReference type="FunFam" id="2.40.30.10:FF:000009">
    <property type="entry name" value="Eukaryotic translation initiation factor 2 subunit gamma"/>
    <property type="match status" value="1"/>
</dbReference>
<dbReference type="GO" id="GO:0003743">
    <property type="term" value="F:translation initiation factor activity"/>
    <property type="evidence" value="ECO:0007669"/>
    <property type="project" value="UniProtKB-KW"/>
</dbReference>
<dbReference type="SUPFAM" id="SSF52540">
    <property type="entry name" value="P-loop containing nucleoside triphosphate hydrolases"/>
    <property type="match status" value="1"/>
</dbReference>
<dbReference type="InterPro" id="IPR000795">
    <property type="entry name" value="T_Tr_GTP-bd_dom"/>
</dbReference>
<dbReference type="Proteomes" id="UP000332487">
    <property type="component" value="Unassembled WGS sequence"/>
</dbReference>
<evidence type="ECO:0000256" key="5">
    <source>
        <dbReference type="ARBA" id="ARBA00022917"/>
    </source>
</evidence>
<evidence type="ECO:0000256" key="6">
    <source>
        <dbReference type="ARBA" id="ARBA00023134"/>
    </source>
</evidence>
<keyword evidence="3" id="KW-0547">Nucleotide-binding</keyword>
<evidence type="ECO:0000256" key="2">
    <source>
        <dbReference type="ARBA" id="ARBA00022540"/>
    </source>
</evidence>
<reference evidence="9 10" key="1">
    <citation type="journal article" date="2009" name="Genome Biol.">
        <title>Community-wide analysis of microbial genome sequence signatures.</title>
        <authorList>
            <person name="Dick G.J."/>
            <person name="Andersson A.F."/>
            <person name="Baker B.J."/>
            <person name="Simmons S.L."/>
            <person name="Thomas B.C."/>
            <person name="Yelton A.P."/>
            <person name="Banfield J.F."/>
        </authorList>
    </citation>
    <scope>NUCLEOTIDE SEQUENCE [LARGE SCALE GENOMIC DNA]</scope>
    <source>
        <strain evidence="9">ARMAN-2</strain>
    </source>
</reference>
<dbReference type="InterPro" id="IPR009001">
    <property type="entry name" value="Transl_elong_EF1A/Init_IF2_C"/>
</dbReference>
<evidence type="ECO:0000259" key="8">
    <source>
        <dbReference type="PROSITE" id="PS51722"/>
    </source>
</evidence>
<dbReference type="Gene3D" id="2.40.30.10">
    <property type="entry name" value="Translation factors"/>
    <property type="match status" value="2"/>
</dbReference>
<reference evidence="9 10" key="2">
    <citation type="journal article" date="2010" name="Proc. Natl. Acad. Sci. U.S.A.">
        <title>Enigmatic, ultrasmall, uncultivated Archaea.</title>
        <authorList>
            <person name="Baker B.J."/>
            <person name="Comolli L.R."/>
            <person name="Dick G.J."/>
            <person name="Hauser L.J."/>
            <person name="Hyatt D."/>
            <person name="Dill B.D."/>
            <person name="Land M.L."/>
            <person name="Verberkmoes N.C."/>
            <person name="Hettich R.L."/>
            <person name="Banfield J.F."/>
        </authorList>
    </citation>
    <scope>NUCLEOTIDE SEQUENCE [LARGE SCALE GENOMIC DNA]</scope>
    <source>
        <strain evidence="9">ARMAN-2</strain>
    </source>
</reference>
<comment type="catalytic activity">
    <reaction evidence="7">
        <text>GTP + H2O = GDP + phosphate + H(+)</text>
        <dbReference type="Rhea" id="RHEA:19669"/>
        <dbReference type="ChEBI" id="CHEBI:15377"/>
        <dbReference type="ChEBI" id="CHEBI:15378"/>
        <dbReference type="ChEBI" id="CHEBI:37565"/>
        <dbReference type="ChEBI" id="CHEBI:43474"/>
        <dbReference type="ChEBI" id="CHEBI:58189"/>
        <dbReference type="EC" id="3.6.5.3"/>
    </reaction>
</comment>
<evidence type="ECO:0000313" key="10">
    <source>
        <dbReference type="Proteomes" id="UP000332487"/>
    </source>
</evidence>
<dbReference type="CDD" id="cd03688">
    <property type="entry name" value="eIF2_gamma_II"/>
    <property type="match status" value="1"/>
</dbReference>
<dbReference type="PROSITE" id="PS51722">
    <property type="entry name" value="G_TR_2"/>
    <property type="match status" value="1"/>
</dbReference>
<dbReference type="AlphaFoldDB" id="C7DGB8"/>
<dbReference type="Pfam" id="PF00009">
    <property type="entry name" value="GTP_EFTU"/>
    <property type="match status" value="1"/>
</dbReference>
<organism evidence="9 10">
    <name type="scientific">Candidatus Micrarchaeum acidiphilum ARMAN-2</name>
    <dbReference type="NCBI Taxonomy" id="425595"/>
    <lineage>
        <taxon>Archaea</taxon>
        <taxon>Candidatus Micrarchaeota</taxon>
        <taxon>Candidatus Micrarchaeia</taxon>
        <taxon>Candidatus Micrarchaeales</taxon>
        <taxon>Candidatus Micrarchaeaceae</taxon>
        <taxon>Candidatus Micrarchaeum</taxon>
    </lineage>
</organism>
<keyword evidence="4" id="KW-0378">Hydrolase</keyword>
<feature type="domain" description="Tr-type G" evidence="8">
    <location>
        <begin position="3"/>
        <end position="207"/>
    </location>
</feature>
<keyword evidence="5" id="KW-0648">Protein biosynthesis</keyword>
<dbReference type="Pfam" id="PF03144">
    <property type="entry name" value="GTP_EFTU_D2"/>
    <property type="match status" value="1"/>
</dbReference>
<evidence type="ECO:0000313" key="9">
    <source>
        <dbReference type="EMBL" id="EET90446.1"/>
    </source>
</evidence>
<dbReference type="GO" id="GO:0003924">
    <property type="term" value="F:GTPase activity"/>
    <property type="evidence" value="ECO:0007669"/>
    <property type="project" value="InterPro"/>
</dbReference>
<dbReference type="SUPFAM" id="SSF50447">
    <property type="entry name" value="Translation proteins"/>
    <property type="match status" value="1"/>
</dbReference>
<dbReference type="InterPro" id="IPR044127">
    <property type="entry name" value="eIF2g_dom_2"/>
</dbReference>
<dbReference type="InterPro" id="IPR004161">
    <property type="entry name" value="EFTu-like_2"/>
</dbReference>
<keyword evidence="2" id="KW-0396">Initiation factor</keyword>
<protein>
    <recommendedName>
        <fullName evidence="1">protein-synthesizing GTPase</fullName>
        <ecNumber evidence="1">3.6.5.3</ecNumber>
    </recommendedName>
</protein>
<dbReference type="PANTHER" id="PTHR42854:SF3">
    <property type="entry name" value="EUKARYOTIC TRANSLATION INITIATION FACTOR 2 SUBUNIT 3-RELATED"/>
    <property type="match status" value="1"/>
</dbReference>
<keyword evidence="10" id="KW-1185">Reference proteome</keyword>
<proteinExistence type="predicted"/>
<keyword evidence="6" id="KW-0342">GTP-binding</keyword>
<dbReference type="InterPro" id="IPR050543">
    <property type="entry name" value="eIF2G"/>
</dbReference>
<dbReference type="PANTHER" id="PTHR42854">
    <property type="entry name" value="EUKARYOTIC TRANSLATION INITIATION FACTOR 2 SUBUNIT 3 FAMILY MEMBER"/>
    <property type="match status" value="1"/>
</dbReference>
<dbReference type="InterPro" id="IPR027417">
    <property type="entry name" value="P-loop_NTPase"/>
</dbReference>
<dbReference type="PRINTS" id="PR00315">
    <property type="entry name" value="ELONGATNFCT"/>
</dbReference>
<dbReference type="InterPro" id="IPR009000">
    <property type="entry name" value="Transl_B-barrel_sf"/>
</dbReference>
<evidence type="ECO:0000256" key="1">
    <source>
        <dbReference type="ARBA" id="ARBA00011986"/>
    </source>
</evidence>
<evidence type="ECO:0000256" key="3">
    <source>
        <dbReference type="ARBA" id="ARBA00022741"/>
    </source>
</evidence>
<gene>
    <name evidence="9" type="ORF">UNLARM2_0122</name>
</gene>
<sequence>MKQSMINIGTLGHIDHGKTSLVKAITNIWTDRHSESIKRNMTIKLGYADAIIKKCEHCEGAEAYTIGDRCEHCEGVPKPVVRISILDAPGHETLMATAIAGANIINAILFVIAANEPCPMQQTREHLMIINLLGIKNVIVVQTKVDIVGKEAAIAHYKQIREFLKGSIIENAQIVPVMTNRNINIDELLKLIAEIPLPKHDLSAEPLMYIARSFDINKPGTRPGGISGGVIGGTIVKGVFRKGDKIEIRPGINMSHSSKKETYKPIVTVITGISSGTSELDEAVPGGLIGISTELDPSYTKADGLVGNVAGHIGGLPESALNLGLKYYSMNRKDIEEKGFSENEPVILSVGTLTVVGYVRSSKKNMLKVELKHPVCAEPGSKIAVMRNVSQRWKLTGYALMQ</sequence>
<dbReference type="SUPFAM" id="SSF50465">
    <property type="entry name" value="EF-Tu/eEF-1alpha/eIF2-gamma C-terminal domain"/>
    <property type="match status" value="1"/>
</dbReference>
<accession>C7DGB8</accession>
<evidence type="ECO:0000256" key="7">
    <source>
        <dbReference type="ARBA" id="ARBA00048107"/>
    </source>
</evidence>
<dbReference type="Gene3D" id="3.40.50.300">
    <property type="entry name" value="P-loop containing nucleotide triphosphate hydrolases"/>
    <property type="match status" value="1"/>
</dbReference>